<keyword evidence="4" id="KW-1185">Reference proteome</keyword>
<evidence type="ECO:0000256" key="1">
    <source>
        <dbReference type="ARBA" id="ARBA00022737"/>
    </source>
</evidence>
<name>A0A1M6U7X4_PARC5</name>
<gene>
    <name evidence="3" type="ORF">SAMN02745912_03890</name>
</gene>
<dbReference type="OrthoDB" id="174569at2"/>
<feature type="non-terminal residue" evidence="3">
    <location>
        <position position="1"/>
    </location>
</feature>
<dbReference type="Proteomes" id="UP000184465">
    <property type="component" value="Unassembled WGS sequence"/>
</dbReference>
<feature type="domain" description="SLH" evidence="2">
    <location>
        <begin position="17"/>
        <end position="80"/>
    </location>
</feature>
<dbReference type="PROSITE" id="PS51272">
    <property type="entry name" value="SLH"/>
    <property type="match status" value="2"/>
</dbReference>
<evidence type="ECO:0000313" key="4">
    <source>
        <dbReference type="Proteomes" id="UP000184465"/>
    </source>
</evidence>
<protein>
    <submittedName>
        <fullName evidence="3">S-layer homology domain-containing protein</fullName>
    </submittedName>
</protein>
<keyword evidence="1" id="KW-0677">Repeat</keyword>
<dbReference type="PANTHER" id="PTHR43308">
    <property type="entry name" value="OUTER MEMBRANE PROTEIN ALPHA-RELATED"/>
    <property type="match status" value="1"/>
</dbReference>
<evidence type="ECO:0000313" key="3">
    <source>
        <dbReference type="EMBL" id="SHK65271.1"/>
    </source>
</evidence>
<dbReference type="STRING" id="1121301.SAMN02745912_03890"/>
<organism evidence="3 4">
    <name type="scientific">Paramaledivibacter caminithermalis (strain DSM 15212 / CIP 107654 / DViRD3)</name>
    <name type="common">Clostridium caminithermale</name>
    <dbReference type="NCBI Taxonomy" id="1121301"/>
    <lineage>
        <taxon>Bacteria</taxon>
        <taxon>Bacillati</taxon>
        <taxon>Bacillota</taxon>
        <taxon>Clostridia</taxon>
        <taxon>Peptostreptococcales</taxon>
        <taxon>Caminicellaceae</taxon>
        <taxon>Paramaledivibacter</taxon>
    </lineage>
</organism>
<accession>A0A1M6U7X4</accession>
<proteinExistence type="predicted"/>
<dbReference type="Pfam" id="PF00395">
    <property type="entry name" value="SLH"/>
    <property type="match status" value="2"/>
</dbReference>
<sequence length="342" mass="40010">TAFVFAEKGEVSQNEVGKIKEFTDLTKHWAKGYIDKLISLGTINGYEDGSFKPDNPIKVGEFTKILISSLGYKDGNSTEGHWSLNYVNKAKELGLMEEDEFSLTELDRNINRGEMARMIVRASKEEYPENIADYKEIIKDYKEIPKEYQAYVLKAFIKGIITGYKDSTFKYDKTATRAEASTMIIRLLDKEERKVPIEDSRDSEEQGNKDFIEPKFEVKPAKCSSDSYHCYLQLANKEEYQNSGDEYKMRFIVLTLNGEEHPEMNYPYGLSSIGWKHLDYTKWHDIDWRWNFYRFYTPEKTYDRGFWTKVGDVAEVKVVIRNETKDTEKEYIQKVVATEPLW</sequence>
<dbReference type="InterPro" id="IPR051465">
    <property type="entry name" value="Cell_Envelope_Struct_Comp"/>
</dbReference>
<dbReference type="AlphaFoldDB" id="A0A1M6U7X4"/>
<dbReference type="RefSeq" id="WP_131821385.1">
    <property type="nucleotide sequence ID" value="NZ_FRAG01000138.1"/>
</dbReference>
<evidence type="ECO:0000259" key="2">
    <source>
        <dbReference type="PROSITE" id="PS51272"/>
    </source>
</evidence>
<reference evidence="3 4" key="1">
    <citation type="submission" date="2016-11" db="EMBL/GenBank/DDBJ databases">
        <authorList>
            <person name="Jaros S."/>
            <person name="Januszkiewicz K."/>
            <person name="Wedrychowicz H."/>
        </authorList>
    </citation>
    <scope>NUCLEOTIDE SEQUENCE [LARGE SCALE GENOMIC DNA]</scope>
    <source>
        <strain evidence="3 4">DSM 15212</strain>
    </source>
</reference>
<dbReference type="InterPro" id="IPR001119">
    <property type="entry name" value="SLH_dom"/>
</dbReference>
<feature type="domain" description="SLH" evidence="2">
    <location>
        <begin position="135"/>
        <end position="198"/>
    </location>
</feature>
<dbReference type="PANTHER" id="PTHR43308:SF5">
    <property type="entry name" value="S-LAYER PROTEIN _ PEPTIDOGLYCAN ENDO-BETA-N-ACETYLGLUCOSAMINIDASE"/>
    <property type="match status" value="1"/>
</dbReference>
<dbReference type="EMBL" id="FRAG01000138">
    <property type="protein sequence ID" value="SHK65271.1"/>
    <property type="molecule type" value="Genomic_DNA"/>
</dbReference>